<dbReference type="Pfam" id="PF02170">
    <property type="entry name" value="PAZ"/>
    <property type="match status" value="1"/>
</dbReference>
<organism evidence="3 4">
    <name type="scientific">Friedmanniomyces endolithicus</name>
    <dbReference type="NCBI Taxonomy" id="329885"/>
    <lineage>
        <taxon>Eukaryota</taxon>
        <taxon>Fungi</taxon>
        <taxon>Dikarya</taxon>
        <taxon>Ascomycota</taxon>
        <taxon>Pezizomycotina</taxon>
        <taxon>Dothideomycetes</taxon>
        <taxon>Dothideomycetidae</taxon>
        <taxon>Mycosphaerellales</taxon>
        <taxon>Teratosphaeriaceae</taxon>
        <taxon>Friedmanniomyces</taxon>
    </lineage>
</organism>
<dbReference type="STRING" id="329885.A0A4U0V7V4"/>
<dbReference type="SUPFAM" id="SSF101690">
    <property type="entry name" value="PAZ domain"/>
    <property type="match status" value="1"/>
</dbReference>
<evidence type="ECO:0000256" key="1">
    <source>
        <dbReference type="SAM" id="MobiDB-lite"/>
    </source>
</evidence>
<dbReference type="Proteomes" id="UP000310066">
    <property type="component" value="Unassembled WGS sequence"/>
</dbReference>
<protein>
    <recommendedName>
        <fullName evidence="2">PAZ domain-containing protein</fullName>
    </recommendedName>
</protein>
<feature type="domain" description="PAZ" evidence="2">
    <location>
        <begin position="386"/>
        <end position="482"/>
    </location>
</feature>
<gene>
    <name evidence="3" type="ORF">B0A54_04603</name>
</gene>
<evidence type="ECO:0000259" key="2">
    <source>
        <dbReference type="Pfam" id="PF02170"/>
    </source>
</evidence>
<dbReference type="AlphaFoldDB" id="A0A4U0V7V4"/>
<dbReference type="InterPro" id="IPR003100">
    <property type="entry name" value="PAZ_dom"/>
</dbReference>
<proteinExistence type="predicted"/>
<dbReference type="EMBL" id="NAJP01000014">
    <property type="protein sequence ID" value="TKA44653.1"/>
    <property type="molecule type" value="Genomic_DNA"/>
</dbReference>
<feature type="compositionally biased region" description="Polar residues" evidence="1">
    <location>
        <begin position="24"/>
        <end position="34"/>
    </location>
</feature>
<accession>A0A4U0V7V4</accession>
<feature type="region of interest" description="Disordered" evidence="1">
    <location>
        <begin position="862"/>
        <end position="893"/>
    </location>
</feature>
<dbReference type="OrthoDB" id="3827824at2759"/>
<sequence length="1015" mass="112380">MELSVPSTKVDRPQHRHPRLSYGSELNSPDSSVSRKPRATPSREETVKAFRVISKVLNVAEDDQDVNYGLDTGSDSAAEEVRDSTELFTTRERGENVFSPSDFSPPEAKQDMRDPTMLAVSTVHQYDVKILNGESLCTAAKKQILKTIKRQVLQMDGAVCQFSRSSFVTTQQMPQLEQPLLLHVHIAADAEATIPASRAKYVKVHDHKEDGETVKKWMLLSEMVPIPLNSGLSPDTERTDLKDIAERKHAKVIGEQEGKHWTHTVVITADHTEETIGRSQLLDHDSTDAKRSRVAQLVNNCMLSQLKPEGSFSSGNRLFGEAMALNCGLEVRDGITVKPGVGNDDEGVHIIQTECKQHFYQPILLSDFMLACFGPAISSCDASKAEKLTKILKGVQVIVATSKGGKSRTVQSVTHKTVSNLATRHGSEKDPITLDELYENHCGKRLRHPNMPCVNIGLAGRDVLVSAEACQLVPNQPFNHKLPFYAGEQIFTLQPEIPKPSRHVVTPEENQYFPFTKIHANKLDVMFAQIVIAPSSRHFNIDQLCVLKKEQWTDFQNTIKCRFKGVVSESVRKYKIDPPTLLPYALREPDAASGVWAARLQVALDAKRSNAAAPSIVVVALPDGKHNADIYKVLKKTCETVVGVQCKTVVGVQCKVIRTNALSKVLKTPIEGTEQRRFAGAIVRNLLARTLNPPALDHKYRNDGEYQLRFPETGVVSKRGVLFGIHVQSIASSKIRTGTGDREWKVGPGQLVTITSSANWIPANVLTTHHLLPAVAGEVAADHLSTCVKEHINSSKLIRGAFTHVVLYRSGEGAGRRNQLPVEINGLVYDHFDSLAGLTLVAYAPETVVQVLGDEAVASSGQRSGLTASEHKPTSQPNSLQRAKVRRDEDRSTVDRHLREMTNPFGLDAAFRKVYVRDPPEVKDATRTYLLTHVHIDLDGTGKPQQNDAALDTSYSVLRNTTVPDILHLAQQASKYIQRFVEEVPSGEKLETGEQVMKFELQDVVPELRKTLYYV</sequence>
<dbReference type="InterPro" id="IPR036085">
    <property type="entry name" value="PAZ_dom_sf"/>
</dbReference>
<dbReference type="CDD" id="cd02846">
    <property type="entry name" value="PAZ_argonaute_like"/>
    <property type="match status" value="1"/>
</dbReference>
<evidence type="ECO:0000313" key="4">
    <source>
        <dbReference type="Proteomes" id="UP000310066"/>
    </source>
</evidence>
<reference evidence="3 4" key="1">
    <citation type="submission" date="2017-03" db="EMBL/GenBank/DDBJ databases">
        <title>Genomes of endolithic fungi from Antarctica.</title>
        <authorList>
            <person name="Coleine C."/>
            <person name="Masonjones S."/>
            <person name="Stajich J.E."/>
        </authorList>
    </citation>
    <scope>NUCLEOTIDE SEQUENCE [LARGE SCALE GENOMIC DNA]</scope>
    <source>
        <strain evidence="3 4">CCFEE 5311</strain>
    </source>
</reference>
<feature type="region of interest" description="Disordered" evidence="1">
    <location>
        <begin position="1"/>
        <end position="45"/>
    </location>
</feature>
<name>A0A4U0V7V4_9PEZI</name>
<dbReference type="PANTHER" id="PTHR22891">
    <property type="entry name" value="EUKARYOTIC TRANSLATION INITIATION FACTOR 2C"/>
    <property type="match status" value="1"/>
</dbReference>
<comment type="caution">
    <text evidence="3">The sequence shown here is derived from an EMBL/GenBank/DDBJ whole genome shotgun (WGS) entry which is preliminary data.</text>
</comment>
<dbReference type="Gene3D" id="2.170.260.10">
    <property type="entry name" value="paz domain"/>
    <property type="match status" value="1"/>
</dbReference>
<evidence type="ECO:0000313" key="3">
    <source>
        <dbReference type="EMBL" id="TKA44653.1"/>
    </source>
</evidence>
<dbReference type="GO" id="GO:0003723">
    <property type="term" value="F:RNA binding"/>
    <property type="evidence" value="ECO:0007669"/>
    <property type="project" value="InterPro"/>
</dbReference>